<accession>A0A834XB06</accession>
<evidence type="ECO:0000313" key="2">
    <source>
        <dbReference type="Proteomes" id="UP000634136"/>
    </source>
</evidence>
<keyword evidence="1" id="KW-0548">Nucleotidyltransferase</keyword>
<protein>
    <submittedName>
        <fullName evidence="1">Reverse transcriptase</fullName>
    </submittedName>
</protein>
<reference evidence="1" key="1">
    <citation type="submission" date="2020-09" db="EMBL/GenBank/DDBJ databases">
        <title>Genome-Enabled Discovery of Anthraquinone Biosynthesis in Senna tora.</title>
        <authorList>
            <person name="Kang S.-H."/>
            <person name="Pandey R.P."/>
            <person name="Lee C.-M."/>
            <person name="Sim J.-S."/>
            <person name="Jeong J.-T."/>
            <person name="Choi B.-S."/>
            <person name="Jung M."/>
            <person name="Ginzburg D."/>
            <person name="Zhao K."/>
            <person name="Won S.Y."/>
            <person name="Oh T.-J."/>
            <person name="Yu Y."/>
            <person name="Kim N.-H."/>
            <person name="Lee O.R."/>
            <person name="Lee T.-H."/>
            <person name="Bashyal P."/>
            <person name="Kim T.-S."/>
            <person name="Lee W.-H."/>
            <person name="Kawkins C."/>
            <person name="Kim C.-K."/>
            <person name="Kim J.S."/>
            <person name="Ahn B.O."/>
            <person name="Rhee S.Y."/>
            <person name="Sohng J.K."/>
        </authorList>
    </citation>
    <scope>NUCLEOTIDE SEQUENCE</scope>
    <source>
        <tissue evidence="1">Leaf</tissue>
    </source>
</reference>
<keyword evidence="1" id="KW-0808">Transferase</keyword>
<dbReference type="EMBL" id="JAAIUW010000002">
    <property type="protein sequence ID" value="KAF7841675.1"/>
    <property type="molecule type" value="Genomic_DNA"/>
</dbReference>
<proteinExistence type="predicted"/>
<dbReference type="Proteomes" id="UP000634136">
    <property type="component" value="Unassembled WGS sequence"/>
</dbReference>
<dbReference type="AlphaFoldDB" id="A0A834XB06"/>
<keyword evidence="1" id="KW-0695">RNA-directed DNA polymerase</keyword>
<sequence length="134" mass="15143">MFEEYYKEIYSTVGERPLDLIDETIHSVVNERINALLVAPVTFQGKEKAIFSLGAHKAPSSDELNGMFFFQKHWDSLSTKGVCSGERFLLFGIYALRAHSVKSKYAGQLQGIKFNDAFSGLSHLFFAYDTMVMT</sequence>
<name>A0A834XB06_9FABA</name>
<gene>
    <name evidence="1" type="ORF">G2W53_003973</name>
</gene>
<evidence type="ECO:0000313" key="1">
    <source>
        <dbReference type="EMBL" id="KAF7841675.1"/>
    </source>
</evidence>
<comment type="caution">
    <text evidence="1">The sequence shown here is derived from an EMBL/GenBank/DDBJ whole genome shotgun (WGS) entry which is preliminary data.</text>
</comment>
<dbReference type="GO" id="GO:0003964">
    <property type="term" value="F:RNA-directed DNA polymerase activity"/>
    <property type="evidence" value="ECO:0007669"/>
    <property type="project" value="UniProtKB-KW"/>
</dbReference>
<keyword evidence="2" id="KW-1185">Reference proteome</keyword>
<organism evidence="1 2">
    <name type="scientific">Senna tora</name>
    <dbReference type="NCBI Taxonomy" id="362788"/>
    <lineage>
        <taxon>Eukaryota</taxon>
        <taxon>Viridiplantae</taxon>
        <taxon>Streptophyta</taxon>
        <taxon>Embryophyta</taxon>
        <taxon>Tracheophyta</taxon>
        <taxon>Spermatophyta</taxon>
        <taxon>Magnoliopsida</taxon>
        <taxon>eudicotyledons</taxon>
        <taxon>Gunneridae</taxon>
        <taxon>Pentapetalae</taxon>
        <taxon>rosids</taxon>
        <taxon>fabids</taxon>
        <taxon>Fabales</taxon>
        <taxon>Fabaceae</taxon>
        <taxon>Caesalpinioideae</taxon>
        <taxon>Cassia clade</taxon>
        <taxon>Senna</taxon>
    </lineage>
</organism>